<evidence type="ECO:0000259" key="4">
    <source>
        <dbReference type="Pfam" id="PF00171"/>
    </source>
</evidence>
<organism evidence="5 6">
    <name type="scientific">Microbispora amethystogenes</name>
    <dbReference type="NCBI Taxonomy" id="1427754"/>
    <lineage>
        <taxon>Bacteria</taxon>
        <taxon>Bacillati</taxon>
        <taxon>Actinomycetota</taxon>
        <taxon>Actinomycetes</taxon>
        <taxon>Streptosporangiales</taxon>
        <taxon>Streptosporangiaceae</taxon>
        <taxon>Microbispora</taxon>
    </lineage>
</organism>
<feature type="active site" evidence="2">
    <location>
        <position position="255"/>
    </location>
</feature>
<dbReference type="Pfam" id="PF00171">
    <property type="entry name" value="Aldedh"/>
    <property type="match status" value="1"/>
</dbReference>
<reference evidence="5 6" key="1">
    <citation type="submission" date="2021-01" db="EMBL/GenBank/DDBJ databases">
        <title>Whole genome shotgun sequence of Microbispora amethystogenes NBRC 101907.</title>
        <authorList>
            <person name="Komaki H."/>
            <person name="Tamura T."/>
        </authorList>
    </citation>
    <scope>NUCLEOTIDE SEQUENCE [LARGE SCALE GENOMIC DNA]</scope>
    <source>
        <strain evidence="5 6">NBRC 101907</strain>
    </source>
</reference>
<accession>A0ABQ4FM44</accession>
<gene>
    <name evidence="5" type="ORF">Mam01_60450</name>
</gene>
<keyword evidence="6" id="KW-1185">Reference proteome</keyword>
<dbReference type="InterPro" id="IPR016162">
    <property type="entry name" value="Ald_DH_N"/>
</dbReference>
<protein>
    <submittedName>
        <fullName evidence="5">Aldehyde dehydrogenase</fullName>
    </submittedName>
</protein>
<dbReference type="CDD" id="cd07111">
    <property type="entry name" value="ALDH_F16"/>
    <property type="match status" value="1"/>
</dbReference>
<feature type="domain" description="Aldehyde dehydrogenase" evidence="4">
    <location>
        <begin position="28"/>
        <end position="474"/>
    </location>
</feature>
<proteinExistence type="inferred from homology"/>
<dbReference type="InterPro" id="IPR029510">
    <property type="entry name" value="Ald_DH_CS_GLU"/>
</dbReference>
<evidence type="ECO:0000313" key="5">
    <source>
        <dbReference type="EMBL" id="GIH35881.1"/>
    </source>
</evidence>
<dbReference type="Gene3D" id="3.40.605.10">
    <property type="entry name" value="Aldehyde Dehydrogenase, Chain A, domain 1"/>
    <property type="match status" value="1"/>
</dbReference>
<dbReference type="PROSITE" id="PS00687">
    <property type="entry name" value="ALDEHYDE_DEHYDR_GLU"/>
    <property type="match status" value="1"/>
</dbReference>
<comment type="similarity">
    <text evidence="3">Belongs to the aldehyde dehydrogenase family.</text>
</comment>
<dbReference type="RefSeq" id="WP_204288570.1">
    <property type="nucleotide sequence ID" value="NZ_BAABEJ010000025.1"/>
</dbReference>
<dbReference type="SUPFAM" id="SSF53720">
    <property type="entry name" value="ALDH-like"/>
    <property type="match status" value="1"/>
</dbReference>
<comment type="caution">
    <text evidence="5">The sequence shown here is derived from an EMBL/GenBank/DDBJ whole genome shotgun (WGS) entry which is preliminary data.</text>
</comment>
<dbReference type="PANTHER" id="PTHR11699">
    <property type="entry name" value="ALDEHYDE DEHYDROGENASE-RELATED"/>
    <property type="match status" value="1"/>
</dbReference>
<keyword evidence="1 3" id="KW-0560">Oxidoreductase</keyword>
<dbReference type="EMBL" id="BOOB01000052">
    <property type="protein sequence ID" value="GIH35881.1"/>
    <property type="molecule type" value="Genomic_DNA"/>
</dbReference>
<dbReference type="Gene3D" id="3.40.309.10">
    <property type="entry name" value="Aldehyde Dehydrogenase, Chain A, domain 2"/>
    <property type="match status" value="1"/>
</dbReference>
<evidence type="ECO:0000256" key="1">
    <source>
        <dbReference type="ARBA" id="ARBA00023002"/>
    </source>
</evidence>
<evidence type="ECO:0000313" key="6">
    <source>
        <dbReference type="Proteomes" id="UP000651728"/>
    </source>
</evidence>
<dbReference type="Proteomes" id="UP000651728">
    <property type="component" value="Unassembled WGS sequence"/>
</dbReference>
<evidence type="ECO:0000256" key="2">
    <source>
        <dbReference type="PROSITE-ProRule" id="PRU10007"/>
    </source>
</evidence>
<sequence length="475" mass="51198">MFEYAPAPESRDIVDIRPSYGLFINGEWVEPQGEERHKTVNPATEEVLAEVAWAGEADVDRAVQAAAKAFPAWSGMPGAERAKYLFRIARIIQERARELAVLETLDNGKPIRESRDVDLPLVAAHFFYYAGWADKLAYAGFGENPRPLGVAGQVIPWNFPLLMLAWKIAPALACGNTVVLKPAETTPLTALAFAEICRQADLPPGVVNIVTGAGETGAALVAHPGVDKVAFTGSTEVGRHIARSLAGTRKKLTLELGGKAANIVFEDAPIDQAVEGVVNGIFFNQGHVCCAGSRLLVQESVAADLLEALKRRLGTLRLGDPLDKNTDIGAINSAEQLAKIRELSEAGEAEGAERWSPSCPIPDRGYWFPPTLFTGVAQSHRIAREEIFGPVLSVLTFRTPAEAVEKANNTPYGLSAGVWTEKGSLMLWAASRLRAGVVWSNTFNRFDPASPFGGFKESGYGREGGRHGLEAYLAV</sequence>
<dbReference type="InterPro" id="IPR016161">
    <property type="entry name" value="Ald_DH/histidinol_DH"/>
</dbReference>
<name>A0ABQ4FM44_9ACTN</name>
<dbReference type="InterPro" id="IPR015590">
    <property type="entry name" value="Aldehyde_DH_dom"/>
</dbReference>
<evidence type="ECO:0000256" key="3">
    <source>
        <dbReference type="RuleBase" id="RU003345"/>
    </source>
</evidence>
<dbReference type="InterPro" id="IPR016163">
    <property type="entry name" value="Ald_DH_C"/>
</dbReference>